<name>A0ABY6CGQ6_9HYPH</name>
<keyword evidence="2" id="KW-1185">Reference proteome</keyword>
<evidence type="ECO:0000313" key="2">
    <source>
        <dbReference type="Proteomes" id="UP001061862"/>
    </source>
</evidence>
<dbReference type="Gene3D" id="3.10.450.530">
    <property type="entry name" value="Ribonuclease toxin, BrnT, of type II toxin-antitoxin system"/>
    <property type="match status" value="1"/>
</dbReference>
<gene>
    <name evidence="1" type="ORF">N8A98_08955</name>
</gene>
<dbReference type="Proteomes" id="UP001061862">
    <property type="component" value="Chromosome"/>
</dbReference>
<dbReference type="InterPro" id="IPR007460">
    <property type="entry name" value="BrnT_toxin"/>
</dbReference>
<proteinExistence type="predicted"/>
<dbReference type="RefSeq" id="WP_262170752.1">
    <property type="nucleotide sequence ID" value="NZ_CP104965.1"/>
</dbReference>
<accession>A0ABY6CGQ6</accession>
<dbReference type="Pfam" id="PF04365">
    <property type="entry name" value="BrnT_toxin"/>
    <property type="match status" value="1"/>
</dbReference>
<dbReference type="InterPro" id="IPR038573">
    <property type="entry name" value="BrnT_sf"/>
</dbReference>
<organism evidence="1 2">
    <name type="scientific">Devosia neptuniae</name>
    <dbReference type="NCBI Taxonomy" id="191302"/>
    <lineage>
        <taxon>Bacteria</taxon>
        <taxon>Pseudomonadati</taxon>
        <taxon>Pseudomonadota</taxon>
        <taxon>Alphaproteobacteria</taxon>
        <taxon>Hyphomicrobiales</taxon>
        <taxon>Devosiaceae</taxon>
        <taxon>Devosia</taxon>
    </lineage>
</organism>
<reference evidence="1 2" key="1">
    <citation type="submission" date="2022-09" db="EMBL/GenBank/DDBJ databases">
        <title>Interaction between co-microsymbionts with complementary sets of symbiotic genes in legume-rhizobium systems.</title>
        <authorList>
            <person name="Safronova V."/>
            <person name="Sazanova A."/>
            <person name="Afonin A."/>
            <person name="Chirak E."/>
        </authorList>
    </citation>
    <scope>NUCLEOTIDE SEQUENCE [LARGE SCALE GENOMIC DNA]</scope>
    <source>
        <strain evidence="1 2">A18/4-1</strain>
    </source>
</reference>
<protein>
    <submittedName>
        <fullName evidence="1">BrnT family toxin</fullName>
    </submittedName>
</protein>
<sequence>MEFEWDDDKNRSNKIKHGLRFETAIEVFDDPFELTEFDQFVDGEERWKTLGSWQQGWTVLVVIHVERHRDNVSTVRIISARAANKDERKRYERNRGKDR</sequence>
<evidence type="ECO:0000313" key="1">
    <source>
        <dbReference type="EMBL" id="UXN71282.1"/>
    </source>
</evidence>
<dbReference type="EMBL" id="CP104965">
    <property type="protein sequence ID" value="UXN71282.1"/>
    <property type="molecule type" value="Genomic_DNA"/>
</dbReference>